<evidence type="ECO:0000313" key="2">
    <source>
        <dbReference type="Proteomes" id="UP000193411"/>
    </source>
</evidence>
<dbReference type="Proteomes" id="UP000193411">
    <property type="component" value="Unassembled WGS sequence"/>
</dbReference>
<keyword evidence="2" id="KW-1185">Reference proteome</keyword>
<dbReference type="EMBL" id="MCFL01000017">
    <property type="protein sequence ID" value="ORZ36326.1"/>
    <property type="molecule type" value="Genomic_DNA"/>
</dbReference>
<reference evidence="1 2" key="1">
    <citation type="submission" date="2016-07" db="EMBL/GenBank/DDBJ databases">
        <title>Pervasive Adenine N6-methylation of Active Genes in Fungi.</title>
        <authorList>
            <consortium name="DOE Joint Genome Institute"/>
            <person name="Mondo S.J."/>
            <person name="Dannebaum R.O."/>
            <person name="Kuo R.C."/>
            <person name="Labutti K."/>
            <person name="Haridas S."/>
            <person name="Kuo A."/>
            <person name="Salamov A."/>
            <person name="Ahrendt S.R."/>
            <person name="Lipzen A."/>
            <person name="Sullivan W."/>
            <person name="Andreopoulos W.B."/>
            <person name="Clum A."/>
            <person name="Lindquist E."/>
            <person name="Daum C."/>
            <person name="Ramamoorthy G.K."/>
            <person name="Gryganskyi A."/>
            <person name="Culley D."/>
            <person name="Magnuson J.K."/>
            <person name="James T.Y."/>
            <person name="O'Malley M.A."/>
            <person name="Stajich J.E."/>
            <person name="Spatafora J.W."/>
            <person name="Visel A."/>
            <person name="Grigoriev I.V."/>
        </authorList>
    </citation>
    <scope>NUCLEOTIDE SEQUENCE [LARGE SCALE GENOMIC DNA]</scope>
    <source>
        <strain evidence="1 2">PL171</strain>
    </source>
</reference>
<gene>
    <name evidence="1" type="ORF">BCR44DRAFT_1432474</name>
</gene>
<proteinExistence type="predicted"/>
<accession>A0A1Y2HP06</accession>
<comment type="caution">
    <text evidence="1">The sequence shown here is derived from an EMBL/GenBank/DDBJ whole genome shotgun (WGS) entry which is preliminary data.</text>
</comment>
<dbReference type="AlphaFoldDB" id="A0A1Y2HP06"/>
<feature type="non-terminal residue" evidence="1">
    <location>
        <position position="1"/>
    </location>
</feature>
<name>A0A1Y2HP06_9FUNG</name>
<sequence>ERMLHWLLERELEPDSRLVHTYRYSSAADPLEATISHASSPTPTVYQLGHVVHSTARPLVKSRTRPRTHRLSQPRPNTCPITRSRRLWHNKATLADLFPCSWPSSNPTHLCFQHPWTCFPRIAGTGRFTRELHSYSRRHCLLPTGTPCSGRTHPYVLCAHMSLARFRPMAGFLLTQLEISSHWT</sequence>
<evidence type="ECO:0000313" key="1">
    <source>
        <dbReference type="EMBL" id="ORZ36326.1"/>
    </source>
</evidence>
<organism evidence="1 2">
    <name type="scientific">Catenaria anguillulae PL171</name>
    <dbReference type="NCBI Taxonomy" id="765915"/>
    <lineage>
        <taxon>Eukaryota</taxon>
        <taxon>Fungi</taxon>
        <taxon>Fungi incertae sedis</taxon>
        <taxon>Blastocladiomycota</taxon>
        <taxon>Blastocladiomycetes</taxon>
        <taxon>Blastocladiales</taxon>
        <taxon>Catenariaceae</taxon>
        <taxon>Catenaria</taxon>
    </lineage>
</organism>
<protein>
    <submittedName>
        <fullName evidence="1">Uncharacterized protein</fullName>
    </submittedName>
</protein>